<gene>
    <name evidence="1" type="ORF">ElyMa_005995800</name>
</gene>
<name>A0AAV4GFW1_9GAST</name>
<keyword evidence="2" id="KW-1185">Reference proteome</keyword>
<reference evidence="1 2" key="1">
    <citation type="journal article" date="2021" name="Elife">
        <title>Chloroplast acquisition without the gene transfer in kleptoplastic sea slugs, Plakobranchus ocellatus.</title>
        <authorList>
            <person name="Maeda T."/>
            <person name="Takahashi S."/>
            <person name="Yoshida T."/>
            <person name="Shimamura S."/>
            <person name="Takaki Y."/>
            <person name="Nagai Y."/>
            <person name="Toyoda A."/>
            <person name="Suzuki Y."/>
            <person name="Arimoto A."/>
            <person name="Ishii H."/>
            <person name="Satoh N."/>
            <person name="Nishiyama T."/>
            <person name="Hasebe M."/>
            <person name="Maruyama T."/>
            <person name="Minagawa J."/>
            <person name="Obokata J."/>
            <person name="Shigenobu S."/>
        </authorList>
    </citation>
    <scope>NUCLEOTIDE SEQUENCE [LARGE SCALE GENOMIC DNA]</scope>
</reference>
<dbReference type="AlphaFoldDB" id="A0AAV4GFW1"/>
<accession>A0AAV4GFW1</accession>
<proteinExistence type="predicted"/>
<organism evidence="1 2">
    <name type="scientific">Elysia marginata</name>
    <dbReference type="NCBI Taxonomy" id="1093978"/>
    <lineage>
        <taxon>Eukaryota</taxon>
        <taxon>Metazoa</taxon>
        <taxon>Spiralia</taxon>
        <taxon>Lophotrochozoa</taxon>
        <taxon>Mollusca</taxon>
        <taxon>Gastropoda</taxon>
        <taxon>Heterobranchia</taxon>
        <taxon>Euthyneura</taxon>
        <taxon>Panpulmonata</taxon>
        <taxon>Sacoglossa</taxon>
        <taxon>Placobranchoidea</taxon>
        <taxon>Plakobranchidae</taxon>
        <taxon>Elysia</taxon>
    </lineage>
</organism>
<evidence type="ECO:0000313" key="2">
    <source>
        <dbReference type="Proteomes" id="UP000762676"/>
    </source>
</evidence>
<sequence length="100" mass="11134">MDITLIMAILVYINLPNSQQPWLQMTMKDVDYSELRVSAICRLQREVACIFLVSNHHDGVLTLTASFQMPWFSYCNLTLGILHVIPSSACTAGGLCSVLT</sequence>
<evidence type="ECO:0000313" key="1">
    <source>
        <dbReference type="EMBL" id="GFR84302.1"/>
    </source>
</evidence>
<comment type="caution">
    <text evidence="1">The sequence shown here is derived from an EMBL/GenBank/DDBJ whole genome shotgun (WGS) entry which is preliminary data.</text>
</comment>
<dbReference type="Proteomes" id="UP000762676">
    <property type="component" value="Unassembled WGS sequence"/>
</dbReference>
<dbReference type="EMBL" id="BMAT01012050">
    <property type="protein sequence ID" value="GFR84302.1"/>
    <property type="molecule type" value="Genomic_DNA"/>
</dbReference>
<protein>
    <submittedName>
        <fullName evidence="1">Uncharacterized protein</fullName>
    </submittedName>
</protein>